<sequence>MDAKWSLATFRWTVVVNQLTEYIKKFSDCPTGNQGYDRVLLQLFGFLGHGKSSFINTCKYVLEDGEYQNYANSKKSEANLLPLDNGVDCSKDFVLADRSVKKGFDQQEEIQEIKQLLQTARDLTCITGGNMREIKEMFEDMGVERVFALDNFTPEDHIKTRKRHEDVLTFFCDIKDIKFRL</sequence>
<dbReference type="AlphaFoldDB" id="A0A974CBJ3"/>
<reference evidence="2" key="1">
    <citation type="journal article" date="2016" name="Nature">
        <title>Genome evolution in the allotetraploid frog Xenopus laevis.</title>
        <authorList>
            <person name="Session A.M."/>
            <person name="Uno Y."/>
            <person name="Kwon T."/>
            <person name="Chapman J.A."/>
            <person name="Toyoda A."/>
            <person name="Takahashi S."/>
            <person name="Fukui A."/>
            <person name="Hikosaka A."/>
            <person name="Suzuki A."/>
            <person name="Kondo M."/>
            <person name="van Heeringen S.J."/>
            <person name="Quigley I."/>
            <person name="Heinz S."/>
            <person name="Ogino H."/>
            <person name="Ochi H."/>
            <person name="Hellsten U."/>
            <person name="Lyons J.B."/>
            <person name="Simakov O."/>
            <person name="Putnam N."/>
            <person name="Stites J."/>
            <person name="Kuroki Y."/>
            <person name="Tanaka T."/>
            <person name="Michiue T."/>
            <person name="Watanabe M."/>
            <person name="Bogdanovic O."/>
            <person name="Lister R."/>
            <person name="Georgiou G."/>
            <person name="Paranjpe S.S."/>
            <person name="van Kruijsbergen I."/>
            <person name="Shu S."/>
            <person name="Carlson J."/>
            <person name="Kinoshita T."/>
            <person name="Ohta Y."/>
            <person name="Mawaribuchi S."/>
            <person name="Jenkins J."/>
            <person name="Grimwood J."/>
            <person name="Schmutz J."/>
            <person name="Mitros T."/>
            <person name="Mozaffari S.V."/>
            <person name="Suzuki Y."/>
            <person name="Haramoto Y."/>
            <person name="Yamamoto T.S."/>
            <person name="Takagi C."/>
            <person name="Heald R."/>
            <person name="Miller K."/>
            <person name="Haudenschild C."/>
            <person name="Kitzman J."/>
            <person name="Nakayama T."/>
            <person name="Izutsu Y."/>
            <person name="Robert J."/>
            <person name="Fortriede J."/>
            <person name="Burns K."/>
            <person name="Lotay V."/>
            <person name="Karimi K."/>
            <person name="Yasuoka Y."/>
            <person name="Dichmann D.S."/>
            <person name="Flajnik M.F."/>
            <person name="Houston D.W."/>
            <person name="Shendure J."/>
            <person name="DuPasquier L."/>
            <person name="Vize P.D."/>
            <person name="Zorn A.M."/>
            <person name="Ito M."/>
            <person name="Marcotte E.M."/>
            <person name="Wallingford J.B."/>
            <person name="Ito Y."/>
            <person name="Asashima M."/>
            <person name="Ueno N."/>
            <person name="Matsuda Y."/>
            <person name="Veenstra G.J."/>
            <person name="Fujiyama A."/>
            <person name="Harland R.M."/>
            <person name="Taira M."/>
            <person name="Rokhsar D.S."/>
        </authorList>
    </citation>
    <scope>NUCLEOTIDE SEQUENCE [LARGE SCALE GENOMIC DNA]</scope>
    <source>
        <strain evidence="2">J</strain>
    </source>
</reference>
<organism evidence="1 2">
    <name type="scientific">Xenopus laevis</name>
    <name type="common">African clawed frog</name>
    <dbReference type="NCBI Taxonomy" id="8355"/>
    <lineage>
        <taxon>Eukaryota</taxon>
        <taxon>Metazoa</taxon>
        <taxon>Chordata</taxon>
        <taxon>Craniata</taxon>
        <taxon>Vertebrata</taxon>
        <taxon>Euteleostomi</taxon>
        <taxon>Amphibia</taxon>
        <taxon>Batrachia</taxon>
        <taxon>Anura</taxon>
        <taxon>Pipoidea</taxon>
        <taxon>Pipidae</taxon>
        <taxon>Xenopodinae</taxon>
        <taxon>Xenopus</taxon>
        <taxon>Xenopus</taxon>
    </lineage>
</organism>
<name>A0A974CBJ3_XENLA</name>
<accession>A0A974CBJ3</accession>
<dbReference type="Proteomes" id="UP000694892">
    <property type="component" value="Chromosome 7S"/>
</dbReference>
<gene>
    <name evidence="1" type="ORF">XELAEV_18037120mg</name>
</gene>
<protein>
    <submittedName>
        <fullName evidence="1">Uncharacterized protein</fullName>
    </submittedName>
</protein>
<dbReference type="EMBL" id="CM004479">
    <property type="protein sequence ID" value="OCT70199.1"/>
    <property type="molecule type" value="Genomic_DNA"/>
</dbReference>
<proteinExistence type="predicted"/>
<evidence type="ECO:0000313" key="2">
    <source>
        <dbReference type="Proteomes" id="UP000694892"/>
    </source>
</evidence>
<evidence type="ECO:0000313" key="1">
    <source>
        <dbReference type="EMBL" id="OCT70199.1"/>
    </source>
</evidence>